<dbReference type="EMBL" id="MU276053">
    <property type="protein sequence ID" value="KAI0042664.1"/>
    <property type="molecule type" value="Genomic_DNA"/>
</dbReference>
<gene>
    <name evidence="1" type="ORF">FA95DRAFT_540300</name>
</gene>
<comment type="caution">
    <text evidence="1">The sequence shown here is derived from an EMBL/GenBank/DDBJ whole genome shotgun (WGS) entry which is preliminary data.</text>
</comment>
<accession>A0ACB8REW0</accession>
<dbReference type="Proteomes" id="UP000814033">
    <property type="component" value="Unassembled WGS sequence"/>
</dbReference>
<sequence>MPALIASHSFTEGDAGRHALTVGPAGKLRRKLKAAVGLMSAPGVAQEHNVPTRLADRLRRRFVSVPAECERPAQANDNVALRPQVSRTKTPPPRVPKWPCNLLLLRIQRLLLRTGVVFEKDENVRWIEEMDRQAWVDRHRMEDERESIERVRAGQQLPFFYDHAFTTPLATVLLYASTTVDMDGYRHDLPIALVAPVEQLYRKGIHEGCVFREQANHKRYADLVHDFNLPPMYGHGSTLRTESTADVAALLDAWLSNIPGGVVPHIIYEPLYKYCVAPSIRAKKQSDLDELDPANAFQLSNDELRRISVAQDFLRLLPTHSLSVLVYLFAFFTKLPLGPDNLDLDEIADHFGKALFGGIFPEARETMLWLLERWGSLSSRLLCPETLEDYEWVCDTMPSEVENNAADYPV</sequence>
<evidence type="ECO:0000313" key="2">
    <source>
        <dbReference type="Proteomes" id="UP000814033"/>
    </source>
</evidence>
<name>A0ACB8REW0_9AGAM</name>
<evidence type="ECO:0000313" key="1">
    <source>
        <dbReference type="EMBL" id="KAI0042664.1"/>
    </source>
</evidence>
<keyword evidence="2" id="KW-1185">Reference proteome</keyword>
<proteinExistence type="predicted"/>
<protein>
    <submittedName>
        <fullName evidence="1">Uncharacterized protein</fullName>
    </submittedName>
</protein>
<organism evidence="1 2">
    <name type="scientific">Auriscalpium vulgare</name>
    <dbReference type="NCBI Taxonomy" id="40419"/>
    <lineage>
        <taxon>Eukaryota</taxon>
        <taxon>Fungi</taxon>
        <taxon>Dikarya</taxon>
        <taxon>Basidiomycota</taxon>
        <taxon>Agaricomycotina</taxon>
        <taxon>Agaricomycetes</taxon>
        <taxon>Russulales</taxon>
        <taxon>Auriscalpiaceae</taxon>
        <taxon>Auriscalpium</taxon>
    </lineage>
</organism>
<reference evidence="1" key="1">
    <citation type="submission" date="2021-02" db="EMBL/GenBank/DDBJ databases">
        <authorList>
            <consortium name="DOE Joint Genome Institute"/>
            <person name="Ahrendt S."/>
            <person name="Looney B.P."/>
            <person name="Miyauchi S."/>
            <person name="Morin E."/>
            <person name="Drula E."/>
            <person name="Courty P.E."/>
            <person name="Chicoki N."/>
            <person name="Fauchery L."/>
            <person name="Kohler A."/>
            <person name="Kuo A."/>
            <person name="Labutti K."/>
            <person name="Pangilinan J."/>
            <person name="Lipzen A."/>
            <person name="Riley R."/>
            <person name="Andreopoulos W."/>
            <person name="He G."/>
            <person name="Johnson J."/>
            <person name="Barry K.W."/>
            <person name="Grigoriev I.V."/>
            <person name="Nagy L."/>
            <person name="Hibbett D."/>
            <person name="Henrissat B."/>
            <person name="Matheny P.B."/>
            <person name="Labbe J."/>
            <person name="Martin F."/>
        </authorList>
    </citation>
    <scope>NUCLEOTIDE SEQUENCE</scope>
    <source>
        <strain evidence="1">FP105234-sp</strain>
    </source>
</reference>
<reference evidence="1" key="2">
    <citation type="journal article" date="2022" name="New Phytol.">
        <title>Evolutionary transition to the ectomycorrhizal habit in the genomes of a hyperdiverse lineage of mushroom-forming fungi.</title>
        <authorList>
            <person name="Looney B."/>
            <person name="Miyauchi S."/>
            <person name="Morin E."/>
            <person name="Drula E."/>
            <person name="Courty P.E."/>
            <person name="Kohler A."/>
            <person name="Kuo A."/>
            <person name="LaButti K."/>
            <person name="Pangilinan J."/>
            <person name="Lipzen A."/>
            <person name="Riley R."/>
            <person name="Andreopoulos W."/>
            <person name="He G."/>
            <person name="Johnson J."/>
            <person name="Nolan M."/>
            <person name="Tritt A."/>
            <person name="Barry K.W."/>
            <person name="Grigoriev I.V."/>
            <person name="Nagy L.G."/>
            <person name="Hibbett D."/>
            <person name="Henrissat B."/>
            <person name="Matheny P.B."/>
            <person name="Labbe J."/>
            <person name="Martin F.M."/>
        </authorList>
    </citation>
    <scope>NUCLEOTIDE SEQUENCE</scope>
    <source>
        <strain evidence="1">FP105234-sp</strain>
    </source>
</reference>